<protein>
    <recommendedName>
        <fullName evidence="6">Photolyase/cryptochrome alpha/beta domain-containing protein</fullName>
    </recommendedName>
</protein>
<proteinExistence type="inferred from homology"/>
<accession>G8ZL56</accession>
<dbReference type="Gene3D" id="3.40.50.620">
    <property type="entry name" value="HUPs"/>
    <property type="match status" value="1"/>
</dbReference>
<dbReference type="Pfam" id="PF00875">
    <property type="entry name" value="DNA_photolyase"/>
    <property type="match status" value="1"/>
</dbReference>
<dbReference type="GO" id="GO:0003729">
    <property type="term" value="F:mRNA binding"/>
    <property type="evidence" value="ECO:0007669"/>
    <property type="project" value="EnsemblFungi"/>
</dbReference>
<dbReference type="GO" id="GO:0005634">
    <property type="term" value="C:nucleus"/>
    <property type="evidence" value="ECO:0007669"/>
    <property type="project" value="TreeGrafter"/>
</dbReference>
<evidence type="ECO:0000256" key="1">
    <source>
        <dbReference type="ARBA" id="ARBA00005862"/>
    </source>
</evidence>
<dbReference type="Gene3D" id="1.25.40.80">
    <property type="match status" value="1"/>
</dbReference>
<evidence type="ECO:0000256" key="5">
    <source>
        <dbReference type="PIRSR" id="PIRSR602081-1"/>
    </source>
</evidence>
<dbReference type="Proteomes" id="UP000005627">
    <property type="component" value="Chromosome 1"/>
</dbReference>
<dbReference type="GO" id="GO:0005737">
    <property type="term" value="C:cytoplasm"/>
    <property type="evidence" value="ECO:0007669"/>
    <property type="project" value="TreeGrafter"/>
</dbReference>
<feature type="binding site" evidence="5">
    <location>
        <begin position="378"/>
        <end position="385"/>
    </location>
    <ligand>
        <name>FAD</name>
        <dbReference type="ChEBI" id="CHEBI:57692"/>
    </ligand>
</feature>
<dbReference type="GO" id="GO:0071949">
    <property type="term" value="F:FAD binding"/>
    <property type="evidence" value="ECO:0007669"/>
    <property type="project" value="TreeGrafter"/>
</dbReference>
<dbReference type="PROSITE" id="PS51645">
    <property type="entry name" value="PHR_CRY_ALPHA_BETA"/>
    <property type="match status" value="1"/>
</dbReference>
<dbReference type="InterPro" id="IPR005101">
    <property type="entry name" value="Cryptochr/Photolyase_FAD-bd"/>
</dbReference>
<dbReference type="SUPFAM" id="SSF52425">
    <property type="entry name" value="Cryptochrome/photolyase, N-terminal domain"/>
    <property type="match status" value="1"/>
</dbReference>
<gene>
    <name evidence="7" type="primary">TDEL0A00180</name>
    <name evidence="7" type="ORF">TDEL_0A00180</name>
</gene>
<dbReference type="KEGG" id="tdl:TDEL_0A00180"/>
<dbReference type="GO" id="GO:0003904">
    <property type="term" value="F:deoxyribodipyrimidine photo-lyase activity"/>
    <property type="evidence" value="ECO:0007669"/>
    <property type="project" value="EnsemblFungi"/>
</dbReference>
<feature type="domain" description="Photolyase/cryptochrome alpha/beta" evidence="6">
    <location>
        <begin position="72"/>
        <end position="223"/>
    </location>
</feature>
<dbReference type="InterPro" id="IPR036155">
    <property type="entry name" value="Crypto/Photolyase_N_sf"/>
</dbReference>
<dbReference type="STRING" id="1076872.G8ZL56"/>
<keyword evidence="3 5" id="KW-0274">FAD</keyword>
<dbReference type="FunCoup" id="G8ZL56">
    <property type="interactions" value="351"/>
</dbReference>
<evidence type="ECO:0000256" key="2">
    <source>
        <dbReference type="ARBA" id="ARBA00022630"/>
    </source>
</evidence>
<dbReference type="Pfam" id="PF03441">
    <property type="entry name" value="FAD_binding_7"/>
    <property type="match status" value="1"/>
</dbReference>
<dbReference type="InterPro" id="IPR014729">
    <property type="entry name" value="Rossmann-like_a/b/a_fold"/>
</dbReference>
<dbReference type="eggNOG" id="KOG0133">
    <property type="taxonomic scope" value="Eukaryota"/>
</dbReference>
<dbReference type="SUPFAM" id="SSF48173">
    <property type="entry name" value="Cryptochrome/photolyase FAD-binding domain"/>
    <property type="match status" value="1"/>
</dbReference>
<feature type="binding site" evidence="5">
    <location>
        <begin position="476"/>
        <end position="478"/>
    </location>
    <ligand>
        <name>FAD</name>
        <dbReference type="ChEBI" id="CHEBI:57692"/>
    </ligand>
</feature>
<dbReference type="RefSeq" id="XP_003678561.1">
    <property type="nucleotide sequence ID" value="XM_003678513.1"/>
</dbReference>
<dbReference type="GO" id="GO:0032922">
    <property type="term" value="P:circadian regulation of gene expression"/>
    <property type="evidence" value="ECO:0007669"/>
    <property type="project" value="TreeGrafter"/>
</dbReference>
<dbReference type="PRINTS" id="PR00147">
    <property type="entry name" value="DNAPHOTLYASE"/>
</dbReference>
<dbReference type="GO" id="GO:0003677">
    <property type="term" value="F:DNA binding"/>
    <property type="evidence" value="ECO:0007669"/>
    <property type="project" value="TreeGrafter"/>
</dbReference>
<dbReference type="Gene3D" id="1.10.579.10">
    <property type="entry name" value="DNA Cyclobutane Dipyrimidine Photolyase, subunit A, domain 3"/>
    <property type="match status" value="1"/>
</dbReference>
<dbReference type="GO" id="GO:0043153">
    <property type="term" value="P:entrainment of circadian clock by photoperiod"/>
    <property type="evidence" value="ECO:0007669"/>
    <property type="project" value="TreeGrafter"/>
</dbReference>
<dbReference type="AlphaFoldDB" id="G8ZL56"/>
<dbReference type="InParanoid" id="G8ZL56"/>
<dbReference type="PANTHER" id="PTHR11455">
    <property type="entry name" value="CRYPTOCHROME"/>
    <property type="match status" value="1"/>
</dbReference>
<keyword evidence="8" id="KW-1185">Reference proteome</keyword>
<comment type="cofactor">
    <cofactor evidence="5">
        <name>FAD</name>
        <dbReference type="ChEBI" id="CHEBI:57692"/>
    </cofactor>
    <text evidence="5">Binds 1 FAD per subunit.</text>
</comment>
<name>G8ZL56_TORDE</name>
<feature type="binding site" evidence="5">
    <location>
        <begin position="332"/>
        <end position="336"/>
    </location>
    <ligand>
        <name>FAD</name>
        <dbReference type="ChEBI" id="CHEBI:57692"/>
    </ligand>
</feature>
<evidence type="ECO:0000256" key="4">
    <source>
        <dbReference type="ARBA" id="ARBA00022991"/>
    </source>
</evidence>
<evidence type="ECO:0000256" key="3">
    <source>
        <dbReference type="ARBA" id="ARBA00022827"/>
    </source>
</evidence>
<sequence>MKRGPVGSPIVKSNKKPKVHGDYEQYMHLNTTYYTHPITCQKANNFNNQSRKKPVDLLKQLNSKQEKSGGIKTFIHWFRGDLRVHDNRALLEALEQFKKYKEQGPAQFLTIFTINEHDWRAHLDSGWKLKFQLNAVRNLGERLSKMSIPLHVLHFQPEDPLLCSSGEYASWLKSECLKLAKDSGPTLVTANLQYGADEQYRDVKVFERCDAKFKFQVFHDACVIDPGTLATGKGTQYTVFTPWYKKWIAEVQEDLKDSGFVKEEPEKPISDQKVEFKNPDYELPSEFANYIPEGGPEVPEASEKAAFQQLSDFLKGKVHDYEKKDHLPDEGSSHLSCYITSGLISTRVVVKESVKESNGAVAAKDVRKNSPVQEFIREVAWRDFYKHAFSNWPFLSMDIPYHFELNDMNWRDDKEAFISWCEGKTGVPIVDAIMRKLLCTGYINNRARMITASFMCKNLLLDYRWGERWFRKHLIDFDLASNVGGWGFCSSTGIDSQPYFRILNMELQSKKFDPKGDYIRKWVPELKDCKDVHTFHLARKGYKSAIVDYKKSREDALAAYREII</sequence>
<keyword evidence="4" id="KW-0157">Chromophore</keyword>
<evidence type="ECO:0000313" key="7">
    <source>
        <dbReference type="EMBL" id="CCE89350.1"/>
    </source>
</evidence>
<dbReference type="GO" id="GO:0006139">
    <property type="term" value="P:nucleobase-containing compound metabolic process"/>
    <property type="evidence" value="ECO:0007669"/>
    <property type="project" value="UniProtKB-ARBA"/>
</dbReference>
<evidence type="ECO:0000259" key="6">
    <source>
        <dbReference type="PROSITE" id="PS51645"/>
    </source>
</evidence>
<dbReference type="InterPro" id="IPR002081">
    <property type="entry name" value="Cryptochrome/DNA_photolyase_1"/>
</dbReference>
<feature type="binding site" evidence="5">
    <location>
        <position position="375"/>
    </location>
    <ligand>
        <name>FAD</name>
        <dbReference type="ChEBI" id="CHEBI:57692"/>
    </ligand>
</feature>
<dbReference type="PROSITE" id="PS00394">
    <property type="entry name" value="DNA_PHOTOLYASES_1_1"/>
    <property type="match status" value="1"/>
</dbReference>
<evidence type="ECO:0000313" key="8">
    <source>
        <dbReference type="Proteomes" id="UP000005627"/>
    </source>
</evidence>
<dbReference type="InterPro" id="IPR036134">
    <property type="entry name" value="Crypto/Photolyase_FAD-like_sf"/>
</dbReference>
<feature type="binding site" evidence="5">
    <location>
        <position position="321"/>
    </location>
    <ligand>
        <name>FAD</name>
        <dbReference type="ChEBI" id="CHEBI:57692"/>
    </ligand>
</feature>
<dbReference type="HOGENOM" id="CLU_010348_2_1_1"/>
<comment type="similarity">
    <text evidence="1">Belongs to the DNA photolyase class-1 family.</text>
</comment>
<dbReference type="OrthoDB" id="435881at2759"/>
<reference evidence="7 8" key="1">
    <citation type="journal article" date="2011" name="Proc. Natl. Acad. Sci. U.S.A.">
        <title>Evolutionary erosion of yeast sex chromosomes by mating-type switching accidents.</title>
        <authorList>
            <person name="Gordon J.L."/>
            <person name="Armisen D."/>
            <person name="Proux-Wera E."/>
            <person name="Oheigeartaigh S.S."/>
            <person name="Byrne K.P."/>
            <person name="Wolfe K.H."/>
        </authorList>
    </citation>
    <scope>NUCLEOTIDE SEQUENCE [LARGE SCALE GENOMIC DNA]</scope>
    <source>
        <strain evidence="8">ATCC 10662 / CBS 1146 / NBRC 0425 / NCYC 2629 / NRRL Y-866</strain>
    </source>
</reference>
<dbReference type="PANTHER" id="PTHR11455:SF18">
    <property type="entry name" value="SI:CH1073-390K14.1"/>
    <property type="match status" value="1"/>
</dbReference>
<dbReference type="InterPro" id="IPR006050">
    <property type="entry name" value="DNA_photolyase_N"/>
</dbReference>
<dbReference type="GeneID" id="11502845"/>
<keyword evidence="2 5" id="KW-0285">Flavoprotein</keyword>
<dbReference type="GO" id="GO:0006950">
    <property type="term" value="P:response to stress"/>
    <property type="evidence" value="ECO:0007669"/>
    <property type="project" value="UniProtKB-ARBA"/>
</dbReference>
<dbReference type="InterPro" id="IPR018394">
    <property type="entry name" value="DNA_photolyase_1_CS_C"/>
</dbReference>
<organism evidence="7 8">
    <name type="scientific">Torulaspora delbrueckii</name>
    <name type="common">Yeast</name>
    <name type="synonym">Candida colliculosa</name>
    <dbReference type="NCBI Taxonomy" id="4950"/>
    <lineage>
        <taxon>Eukaryota</taxon>
        <taxon>Fungi</taxon>
        <taxon>Dikarya</taxon>
        <taxon>Ascomycota</taxon>
        <taxon>Saccharomycotina</taxon>
        <taxon>Saccharomycetes</taxon>
        <taxon>Saccharomycetales</taxon>
        <taxon>Saccharomycetaceae</taxon>
        <taxon>Torulaspora</taxon>
    </lineage>
</organism>
<dbReference type="EMBL" id="HE616742">
    <property type="protein sequence ID" value="CCE89350.1"/>
    <property type="molecule type" value="Genomic_DNA"/>
</dbReference>